<name>A0A1E7LA11_9ACTN</name>
<feature type="region of interest" description="Disordered" evidence="1">
    <location>
        <begin position="56"/>
        <end position="85"/>
    </location>
</feature>
<accession>A0A1E7LA11</accession>
<evidence type="ECO:0000256" key="1">
    <source>
        <dbReference type="SAM" id="MobiDB-lite"/>
    </source>
</evidence>
<organism evidence="2 3">
    <name type="scientific">Streptomyces nanshensis</name>
    <dbReference type="NCBI Taxonomy" id="518642"/>
    <lineage>
        <taxon>Bacteria</taxon>
        <taxon>Bacillati</taxon>
        <taxon>Actinomycetota</taxon>
        <taxon>Actinomycetes</taxon>
        <taxon>Kitasatosporales</taxon>
        <taxon>Streptomycetaceae</taxon>
        <taxon>Streptomyces</taxon>
    </lineage>
</organism>
<comment type="caution">
    <text evidence="2">The sequence shown here is derived from an EMBL/GenBank/DDBJ whole genome shotgun (WGS) entry which is preliminary data.</text>
</comment>
<dbReference type="Proteomes" id="UP000176005">
    <property type="component" value="Unassembled WGS sequence"/>
</dbReference>
<dbReference type="RefSeq" id="WP_070015500.1">
    <property type="nucleotide sequence ID" value="NZ_LJGW01000107.1"/>
</dbReference>
<dbReference type="EMBL" id="LJGW01000107">
    <property type="protein sequence ID" value="OEV12994.1"/>
    <property type="molecule type" value="Genomic_DNA"/>
</dbReference>
<evidence type="ECO:0000313" key="3">
    <source>
        <dbReference type="Proteomes" id="UP000176005"/>
    </source>
</evidence>
<keyword evidence="3" id="KW-1185">Reference proteome</keyword>
<protein>
    <submittedName>
        <fullName evidence="2">Uncharacterized protein</fullName>
    </submittedName>
</protein>
<reference evidence="2 3" key="1">
    <citation type="journal article" date="2016" name="Front. Microbiol.">
        <title>Comparative Genomics Analysis of Streptomyces Species Reveals Their Adaptation to the Marine Environment and Their Diversity at the Genomic Level.</title>
        <authorList>
            <person name="Tian X."/>
            <person name="Zhang Z."/>
            <person name="Yang T."/>
            <person name="Chen M."/>
            <person name="Li J."/>
            <person name="Chen F."/>
            <person name="Yang J."/>
            <person name="Li W."/>
            <person name="Zhang B."/>
            <person name="Zhang Z."/>
            <person name="Wu J."/>
            <person name="Zhang C."/>
            <person name="Long L."/>
            <person name="Xiao J."/>
        </authorList>
    </citation>
    <scope>NUCLEOTIDE SEQUENCE [LARGE SCALE GENOMIC DNA]</scope>
    <source>
        <strain evidence="2 3">SCSIO 10429</strain>
    </source>
</reference>
<gene>
    <name evidence="2" type="ORF">AN218_05655</name>
</gene>
<evidence type="ECO:0000313" key="2">
    <source>
        <dbReference type="EMBL" id="OEV12994.1"/>
    </source>
</evidence>
<sequence>MRNERFQEFAVAAYRSAPEVASAEPYRDGTRRPLGIEVRLTSGVTVRHAITMVTPQGEDLEAPEKVVEGEPPALIEPRPAPRGVRDRQTAQLLACILASAGNKEMARAYAYDQTSMHPGLGVEWHSGRKTHMLLL</sequence>
<dbReference type="AlphaFoldDB" id="A0A1E7LA11"/>
<proteinExistence type="predicted"/>